<keyword evidence="1" id="KW-0112">Calmodulin-binding</keyword>
<dbReference type="CDD" id="cd23767">
    <property type="entry name" value="IQCD"/>
    <property type="match status" value="1"/>
</dbReference>
<accession>A0A9Q0K788</accession>
<proteinExistence type="inferred from homology"/>
<organism evidence="4 5">
    <name type="scientific">Protea cynaroides</name>
    <dbReference type="NCBI Taxonomy" id="273540"/>
    <lineage>
        <taxon>Eukaryota</taxon>
        <taxon>Viridiplantae</taxon>
        <taxon>Streptophyta</taxon>
        <taxon>Embryophyta</taxon>
        <taxon>Tracheophyta</taxon>
        <taxon>Spermatophyta</taxon>
        <taxon>Magnoliopsida</taxon>
        <taxon>Proteales</taxon>
        <taxon>Proteaceae</taxon>
        <taxon>Protea</taxon>
    </lineage>
</organism>
<dbReference type="SMART" id="SM00015">
    <property type="entry name" value="IQ"/>
    <property type="match status" value="1"/>
</dbReference>
<evidence type="ECO:0000256" key="1">
    <source>
        <dbReference type="ARBA" id="ARBA00022860"/>
    </source>
</evidence>
<keyword evidence="5" id="KW-1185">Reference proteome</keyword>
<dbReference type="PANTHER" id="PTHR32295">
    <property type="entry name" value="IQ-DOMAIN 5-RELATED"/>
    <property type="match status" value="1"/>
</dbReference>
<dbReference type="EMBL" id="JAMYWD010000007">
    <property type="protein sequence ID" value="KAJ4965169.1"/>
    <property type="molecule type" value="Genomic_DNA"/>
</dbReference>
<protein>
    <submittedName>
        <fullName evidence="4">Uncharacterized protein</fullName>
    </submittedName>
</protein>
<dbReference type="AlphaFoldDB" id="A0A9Q0K788"/>
<feature type="compositionally biased region" description="Basic and acidic residues" evidence="3">
    <location>
        <begin position="114"/>
        <end position="135"/>
    </location>
</feature>
<dbReference type="GO" id="GO:0005516">
    <property type="term" value="F:calmodulin binding"/>
    <property type="evidence" value="ECO:0007669"/>
    <property type="project" value="UniProtKB-KW"/>
</dbReference>
<reference evidence="4" key="1">
    <citation type="journal article" date="2023" name="Plant J.">
        <title>The genome of the king protea, Protea cynaroides.</title>
        <authorList>
            <person name="Chang J."/>
            <person name="Duong T.A."/>
            <person name="Schoeman C."/>
            <person name="Ma X."/>
            <person name="Roodt D."/>
            <person name="Barker N."/>
            <person name="Li Z."/>
            <person name="Van de Peer Y."/>
            <person name="Mizrachi E."/>
        </authorList>
    </citation>
    <scope>NUCLEOTIDE SEQUENCE</scope>
    <source>
        <tissue evidence="4">Young leaves</tissue>
    </source>
</reference>
<evidence type="ECO:0000256" key="2">
    <source>
        <dbReference type="ARBA" id="ARBA00024341"/>
    </source>
</evidence>
<dbReference type="Pfam" id="PF00612">
    <property type="entry name" value="IQ"/>
    <property type="match status" value="1"/>
</dbReference>
<dbReference type="Gene3D" id="1.20.5.190">
    <property type="match status" value="1"/>
</dbReference>
<gene>
    <name evidence="4" type="ORF">NE237_017018</name>
</gene>
<evidence type="ECO:0000313" key="5">
    <source>
        <dbReference type="Proteomes" id="UP001141806"/>
    </source>
</evidence>
<name>A0A9Q0K788_9MAGN</name>
<dbReference type="OrthoDB" id="694295at2759"/>
<comment type="similarity">
    <text evidence="2">Belongs to the IQD family.</text>
</comment>
<sequence>MGVYKNLVGSDRFRFWFRFRRSSVSPQKTSSMGLQCNWVGAVRRRFTTKSSIQDKIIVFHHTNSETFTNELEEADKEVNKEQIIDSKEVSILDSKEVAVIVFHHTNISEAFTNKQEEEVKEKTNKEPIPDSKEAGDGSDGDDDEEFADASGDGISLSCELSANEETLAAIKIQTLFRGHLARRLYQALQSVVKLQTLVRGFNICVQVQ</sequence>
<dbReference type="InterPro" id="IPR000048">
    <property type="entry name" value="IQ_motif_EF-hand-BS"/>
</dbReference>
<dbReference type="PANTHER" id="PTHR32295:SF108">
    <property type="entry name" value="PROTEIN IQ-DOMAIN 20"/>
    <property type="match status" value="1"/>
</dbReference>
<feature type="region of interest" description="Disordered" evidence="3">
    <location>
        <begin position="112"/>
        <end position="148"/>
    </location>
</feature>
<evidence type="ECO:0000256" key="3">
    <source>
        <dbReference type="SAM" id="MobiDB-lite"/>
    </source>
</evidence>
<dbReference type="Proteomes" id="UP001141806">
    <property type="component" value="Unassembled WGS sequence"/>
</dbReference>
<feature type="compositionally biased region" description="Acidic residues" evidence="3">
    <location>
        <begin position="136"/>
        <end position="147"/>
    </location>
</feature>
<dbReference type="PROSITE" id="PS50096">
    <property type="entry name" value="IQ"/>
    <property type="match status" value="1"/>
</dbReference>
<evidence type="ECO:0000313" key="4">
    <source>
        <dbReference type="EMBL" id="KAJ4965169.1"/>
    </source>
</evidence>
<comment type="caution">
    <text evidence="4">The sequence shown here is derived from an EMBL/GenBank/DDBJ whole genome shotgun (WGS) entry which is preliminary data.</text>
</comment>